<dbReference type="PANTHER" id="PTHR30576">
    <property type="entry name" value="COLANIC BIOSYNTHESIS UDP-GLUCOSE LIPID CARRIER TRANSFERASE"/>
    <property type="match status" value="1"/>
</dbReference>
<accession>A0ABM7VAD5</accession>
<gene>
    <name evidence="4" type="ORF">HYD_5960</name>
</gene>
<dbReference type="Proteomes" id="UP001320209">
    <property type="component" value="Chromosome"/>
</dbReference>
<name>A0ABM7VAD5_9PROT</name>
<reference evidence="4" key="1">
    <citation type="submission" date="2021-10" db="EMBL/GenBank/DDBJ databases">
        <title>Genome Sequence of The Candidatus Hydrogeosomobacter endosymbioticus, an Intracellular Bacterial Symbiont of the Anaerobic Ciliate GW7.</title>
        <authorList>
            <person name="Shiohama Y."/>
            <person name="Shinzato N."/>
        </authorList>
    </citation>
    <scope>NUCLEOTIDE SEQUENCE [LARGE SCALE GENOMIC DNA]</scope>
    <source>
        <strain evidence="4">200920</strain>
    </source>
</reference>
<dbReference type="Pfam" id="PF02397">
    <property type="entry name" value="Bac_transf"/>
    <property type="match status" value="1"/>
</dbReference>
<sequence>MFFLQERIGYAEKPFFIIKFRSMRIPESSNSDAQRLSSYGKFIRKHSLDEIVTIINVIKGDMSLVGPRPLLPEYLPLYTKRQKIRHSVKPGLTGMTQVMGRNSLKWTRKFAYDVWYTHNASFLLDMYIIAKTVSVVVLASGTSHKGHATMPKFGEKNS</sequence>
<evidence type="ECO:0000256" key="2">
    <source>
        <dbReference type="ARBA" id="ARBA00023169"/>
    </source>
</evidence>
<dbReference type="InterPro" id="IPR003362">
    <property type="entry name" value="Bact_transf"/>
</dbReference>
<comment type="similarity">
    <text evidence="1">Belongs to the bacterial sugar transferase family.</text>
</comment>
<evidence type="ECO:0000256" key="1">
    <source>
        <dbReference type="ARBA" id="ARBA00006464"/>
    </source>
</evidence>
<feature type="domain" description="Bacterial sugar transferase" evidence="3">
    <location>
        <begin position="1"/>
        <end position="137"/>
    </location>
</feature>
<keyword evidence="2" id="KW-0270">Exopolysaccharide synthesis</keyword>
<keyword evidence="5" id="KW-1185">Reference proteome</keyword>
<evidence type="ECO:0000313" key="4">
    <source>
        <dbReference type="EMBL" id="BDB96463.1"/>
    </source>
</evidence>
<protein>
    <recommendedName>
        <fullName evidence="3">Bacterial sugar transferase domain-containing protein</fullName>
    </recommendedName>
</protein>
<evidence type="ECO:0000259" key="3">
    <source>
        <dbReference type="Pfam" id="PF02397"/>
    </source>
</evidence>
<evidence type="ECO:0000313" key="5">
    <source>
        <dbReference type="Proteomes" id="UP001320209"/>
    </source>
</evidence>
<proteinExistence type="inferred from homology"/>
<dbReference type="EMBL" id="AP025225">
    <property type="protein sequence ID" value="BDB96463.1"/>
    <property type="molecule type" value="Genomic_DNA"/>
</dbReference>
<organism evidence="4 5">
    <name type="scientific">Candidatus Hydrogenosomobacter endosymbioticus</name>
    <dbReference type="NCBI Taxonomy" id="2558174"/>
    <lineage>
        <taxon>Bacteria</taxon>
        <taxon>Pseudomonadati</taxon>
        <taxon>Pseudomonadota</taxon>
        <taxon>Alphaproteobacteria</taxon>
        <taxon>Holosporales</taxon>
        <taxon>Holosporaceae</taxon>
        <taxon>Candidatus Hydrogenosomobacter</taxon>
    </lineage>
</organism>
<dbReference type="PANTHER" id="PTHR30576:SF8">
    <property type="entry name" value="UNDECAPRENYL-PHOSPHATE GALACTOSE PHOSPHOTRANSFERASE"/>
    <property type="match status" value="1"/>
</dbReference>